<comment type="caution">
    <text evidence="1">The sequence shown here is derived from an EMBL/GenBank/DDBJ whole genome shotgun (WGS) entry which is preliminary data.</text>
</comment>
<dbReference type="AlphaFoldDB" id="A0A840F9C3"/>
<dbReference type="RefSeq" id="WP_183981662.1">
    <property type="nucleotide sequence ID" value="NZ_JACIEV010000001.1"/>
</dbReference>
<dbReference type="GO" id="GO:0004190">
    <property type="term" value="F:aspartic-type endopeptidase activity"/>
    <property type="evidence" value="ECO:0007669"/>
    <property type="project" value="InterPro"/>
</dbReference>
<keyword evidence="2" id="KW-1185">Reference proteome</keyword>
<name>A0A840F9C3_9SPHN</name>
<proteinExistence type="predicted"/>
<dbReference type="EMBL" id="JACIEV010000001">
    <property type="protein sequence ID" value="MBB4152127.1"/>
    <property type="molecule type" value="Genomic_DNA"/>
</dbReference>
<dbReference type="Proteomes" id="UP000529795">
    <property type="component" value="Unassembled WGS sequence"/>
</dbReference>
<dbReference type="InterPro" id="IPR001969">
    <property type="entry name" value="Aspartic_peptidase_AS"/>
</dbReference>
<sequence length="315" mass="32784">MWGGGIIAGLAAATAAVTTQFVIPPPAPPPLPIPDEAALDLGNAQARMTVPVTIGERGPWNFIIDTGAERTVVSRELAGVLGLAAGPQVRVIAMTGATPVGTVIVPRLSVSTISQSTIAAPALESRNLGAQGMLGVDSLQGHAVAIDFDKQRMTLRPSKKRVSARSADPDEIVIVAKSVFGQLIVTDARCQGQKVAVIVDTGSPISIGNPALLAALKKAPRDIGDVTVTSATGDILQARTYAVDNVALGGMRFNDVPIAIADGAPFHRFGLADRPAMLLGMDALRLFRTVSIDFPNREIRFSLPRRAATPAINGV</sequence>
<dbReference type="PROSITE" id="PS00141">
    <property type="entry name" value="ASP_PROTEASE"/>
    <property type="match status" value="1"/>
</dbReference>
<dbReference type="SUPFAM" id="SSF50630">
    <property type="entry name" value="Acid proteases"/>
    <property type="match status" value="2"/>
</dbReference>
<protein>
    <submittedName>
        <fullName evidence="1">Putative aspartyl protease</fullName>
    </submittedName>
</protein>
<keyword evidence="1" id="KW-0645">Protease</keyword>
<keyword evidence="1" id="KW-0378">Hydrolase</keyword>
<evidence type="ECO:0000313" key="2">
    <source>
        <dbReference type="Proteomes" id="UP000529795"/>
    </source>
</evidence>
<dbReference type="Pfam" id="PF13650">
    <property type="entry name" value="Asp_protease_2"/>
    <property type="match status" value="2"/>
</dbReference>
<dbReference type="GO" id="GO:0006508">
    <property type="term" value="P:proteolysis"/>
    <property type="evidence" value="ECO:0007669"/>
    <property type="project" value="UniProtKB-KW"/>
</dbReference>
<reference evidence="1 2" key="1">
    <citation type="submission" date="2020-08" db="EMBL/GenBank/DDBJ databases">
        <title>Genomic Encyclopedia of Type Strains, Phase IV (KMG-IV): sequencing the most valuable type-strain genomes for metagenomic binning, comparative biology and taxonomic classification.</title>
        <authorList>
            <person name="Goeker M."/>
        </authorList>
    </citation>
    <scope>NUCLEOTIDE SEQUENCE [LARGE SCALE GENOMIC DNA]</scope>
    <source>
        <strain evidence="1 2">YC6723</strain>
    </source>
</reference>
<accession>A0A840F9C3</accession>
<dbReference type="Gene3D" id="2.40.70.10">
    <property type="entry name" value="Acid Proteases"/>
    <property type="match status" value="2"/>
</dbReference>
<dbReference type="InterPro" id="IPR034122">
    <property type="entry name" value="Retropepsin-like_bacterial"/>
</dbReference>
<organism evidence="1 2">
    <name type="scientific">Sphingomonas jinjuensis</name>
    <dbReference type="NCBI Taxonomy" id="535907"/>
    <lineage>
        <taxon>Bacteria</taxon>
        <taxon>Pseudomonadati</taxon>
        <taxon>Pseudomonadota</taxon>
        <taxon>Alphaproteobacteria</taxon>
        <taxon>Sphingomonadales</taxon>
        <taxon>Sphingomonadaceae</taxon>
        <taxon>Sphingomonas</taxon>
    </lineage>
</organism>
<dbReference type="InterPro" id="IPR021109">
    <property type="entry name" value="Peptidase_aspartic_dom_sf"/>
</dbReference>
<gene>
    <name evidence="1" type="ORF">GGQ80_000003</name>
</gene>
<dbReference type="CDD" id="cd05483">
    <property type="entry name" value="retropepsin_like_bacteria"/>
    <property type="match status" value="2"/>
</dbReference>
<evidence type="ECO:0000313" key="1">
    <source>
        <dbReference type="EMBL" id="MBB4152127.1"/>
    </source>
</evidence>